<reference evidence="11" key="1">
    <citation type="submission" date="2021-01" db="EMBL/GenBank/DDBJ databases">
        <title>Genomic Encyclopedia of Type Strains, Phase IV (KMG-IV): sequencing the most valuable type-strain genomes for metagenomic binning, comparative biology and taxonomic classification.</title>
        <authorList>
            <person name="Goeker M."/>
        </authorList>
    </citation>
    <scope>NUCLEOTIDE SEQUENCE</scope>
    <source>
        <strain evidence="11">DSM 25523</strain>
    </source>
</reference>
<evidence type="ECO:0000256" key="3">
    <source>
        <dbReference type="ARBA" id="ARBA00022741"/>
    </source>
</evidence>
<keyword evidence="3 6" id="KW-0547">Nucleotide-binding</keyword>
<evidence type="ECO:0000256" key="7">
    <source>
        <dbReference type="PIRSR" id="PIRSR006809-1"/>
    </source>
</evidence>
<feature type="binding site" evidence="8">
    <location>
        <position position="235"/>
    </location>
    <ligand>
        <name>Mg(2+)</name>
        <dbReference type="ChEBI" id="CHEBI:18420"/>
    </ligand>
</feature>
<dbReference type="GO" id="GO:0003924">
    <property type="term" value="F:GTPase activity"/>
    <property type="evidence" value="ECO:0007669"/>
    <property type="project" value="UniProtKB-UniRule"/>
</dbReference>
<dbReference type="GO" id="GO:0005737">
    <property type="term" value="C:cytoplasm"/>
    <property type="evidence" value="ECO:0007669"/>
    <property type="project" value="UniProtKB-SubCell"/>
</dbReference>
<feature type="binding site" evidence="7">
    <location>
        <begin position="255"/>
        <end position="258"/>
    </location>
    <ligand>
        <name>GTP</name>
        <dbReference type="ChEBI" id="CHEBI:37565"/>
    </ligand>
</feature>
<dbReference type="InterPro" id="IPR006073">
    <property type="entry name" value="GTP-bd"/>
</dbReference>
<keyword evidence="9" id="KW-0175">Coiled coil</keyword>
<dbReference type="GO" id="GO:0046872">
    <property type="term" value="F:metal ion binding"/>
    <property type="evidence" value="ECO:0007669"/>
    <property type="project" value="UniProtKB-KW"/>
</dbReference>
<evidence type="ECO:0000256" key="4">
    <source>
        <dbReference type="ARBA" id="ARBA00022842"/>
    </source>
</evidence>
<keyword evidence="4 8" id="KW-0460">Magnesium</keyword>
<feature type="binding site" evidence="7">
    <location>
        <begin position="321"/>
        <end position="324"/>
    </location>
    <ligand>
        <name>GTP</name>
        <dbReference type="ChEBI" id="CHEBI:37565"/>
    </ligand>
</feature>
<evidence type="ECO:0000256" key="1">
    <source>
        <dbReference type="ARBA" id="ARBA00022490"/>
    </source>
</evidence>
<evidence type="ECO:0000256" key="5">
    <source>
        <dbReference type="ARBA" id="ARBA00023134"/>
    </source>
</evidence>
<feature type="binding site" evidence="7">
    <location>
        <begin position="208"/>
        <end position="215"/>
    </location>
    <ligand>
        <name>GTP</name>
        <dbReference type="ChEBI" id="CHEBI:37565"/>
    </ligand>
</feature>
<proteinExistence type="inferred from homology"/>
<dbReference type="FunFam" id="3.40.50.300:FF:000173">
    <property type="entry name" value="GTPase HflX"/>
    <property type="match status" value="1"/>
</dbReference>
<dbReference type="PANTHER" id="PTHR10229">
    <property type="entry name" value="GTP-BINDING PROTEIN HFLX"/>
    <property type="match status" value="1"/>
</dbReference>
<dbReference type="Gene3D" id="3.40.50.300">
    <property type="entry name" value="P-loop containing nucleotide triphosphate hydrolases"/>
    <property type="match status" value="1"/>
</dbReference>
<evidence type="ECO:0000256" key="2">
    <source>
        <dbReference type="ARBA" id="ARBA00022723"/>
    </source>
</evidence>
<dbReference type="NCBIfam" id="TIGR03156">
    <property type="entry name" value="GTP_HflX"/>
    <property type="match status" value="1"/>
</dbReference>
<keyword evidence="12" id="KW-1185">Reference proteome</keyword>
<dbReference type="InterPro" id="IPR030394">
    <property type="entry name" value="G_HFLX_dom"/>
</dbReference>
<comment type="subunit">
    <text evidence="6">Monomer. Associates with the 50S ribosomal subunit.</text>
</comment>
<keyword evidence="2 8" id="KW-0479">Metal-binding</keyword>
<feature type="binding site" evidence="7">
    <location>
        <begin position="233"/>
        <end position="237"/>
    </location>
    <ligand>
        <name>GTP</name>
        <dbReference type="ChEBI" id="CHEBI:37565"/>
    </ligand>
</feature>
<dbReference type="Proteomes" id="UP000717624">
    <property type="component" value="Unassembled WGS sequence"/>
</dbReference>
<dbReference type="CDD" id="cd01878">
    <property type="entry name" value="HflX"/>
    <property type="match status" value="1"/>
</dbReference>
<dbReference type="Pfam" id="PF01926">
    <property type="entry name" value="MMR_HSR1"/>
    <property type="match status" value="1"/>
</dbReference>
<keyword evidence="5 6" id="KW-0342">GTP-binding</keyword>
<accession>A0A938Y3F3</accession>
<feature type="domain" description="Hflx-type G" evidence="10">
    <location>
        <begin position="202"/>
        <end position="364"/>
    </location>
</feature>
<name>A0A938Y3F3_9BACL</name>
<evidence type="ECO:0000256" key="9">
    <source>
        <dbReference type="SAM" id="Coils"/>
    </source>
</evidence>
<dbReference type="Pfam" id="PF13167">
    <property type="entry name" value="GTP-bdg_N"/>
    <property type="match status" value="1"/>
</dbReference>
<dbReference type="InterPro" id="IPR005225">
    <property type="entry name" value="Small_GTP-bd"/>
</dbReference>
<evidence type="ECO:0000313" key="11">
    <source>
        <dbReference type="EMBL" id="MBM7590515.1"/>
    </source>
</evidence>
<dbReference type="PRINTS" id="PR00326">
    <property type="entry name" value="GTP1OBG"/>
</dbReference>
<dbReference type="Gene3D" id="6.10.250.2860">
    <property type="match status" value="1"/>
</dbReference>
<dbReference type="FunFam" id="3.40.50.11060:FF:000001">
    <property type="entry name" value="GTPase HflX"/>
    <property type="match status" value="1"/>
</dbReference>
<evidence type="ECO:0000256" key="8">
    <source>
        <dbReference type="PIRSR" id="PIRSR006809-2"/>
    </source>
</evidence>
<gene>
    <name evidence="6" type="primary">hflX</name>
    <name evidence="11" type="ORF">JOD01_002119</name>
</gene>
<evidence type="ECO:0000259" key="10">
    <source>
        <dbReference type="PROSITE" id="PS51705"/>
    </source>
</evidence>
<protein>
    <recommendedName>
        <fullName evidence="6">GTPase HflX</fullName>
    </recommendedName>
    <alternativeName>
        <fullName evidence="6">GTP-binding protein HflX</fullName>
    </alternativeName>
</protein>
<dbReference type="PIRSF" id="PIRSF006809">
    <property type="entry name" value="GTP-binding_hflX_prd"/>
    <property type="match status" value="1"/>
</dbReference>
<comment type="function">
    <text evidence="6">GTPase that associates with the 50S ribosomal subunit and may have a role during protein synthesis or ribosome biogenesis.</text>
</comment>
<dbReference type="InterPro" id="IPR016496">
    <property type="entry name" value="GTPase_HflX"/>
</dbReference>
<organism evidence="11 12">
    <name type="scientific">Brevibacillus fulvus</name>
    <dbReference type="NCBI Taxonomy" id="1125967"/>
    <lineage>
        <taxon>Bacteria</taxon>
        <taxon>Bacillati</taxon>
        <taxon>Bacillota</taxon>
        <taxon>Bacilli</taxon>
        <taxon>Bacillales</taxon>
        <taxon>Paenibacillaceae</taxon>
        <taxon>Brevibacillus</taxon>
    </lineage>
</organism>
<dbReference type="NCBIfam" id="TIGR00231">
    <property type="entry name" value="small_GTP"/>
    <property type="match status" value="1"/>
</dbReference>
<sequence>MTHEINKGRERAILVGCILDYRDEERVRLSMEELHELARTAGVEVVEVYTQNRERVDAAWYLGTGKIEEIAHRAVELDVDLIIFNDELSPSQNRNLDTLFDCKIIDRTQLILDIFASRAQSREGKIQVELAQYNYLLPRLAGQGKQLSRLGGGIGTRGPGETKLESDRRHIRRRISELKQQLQDIVRTRQLHRERRKKNQVFQIALVGYTNAGKSTLLNRLTAADTLQEDKLFATLDPTTRQLRLPNGMEVLLTDTVGFIQDLPTSLVAAFRSTLEGVKEADLILHVVDLHHPDWEIHMEVVQKVLRDLKAEELPQLVVFNKADLLHPSAYIPRMDESIVISAMQDEDLNRLLQRIESIVSASFNQMTLKVPVERGDILSMLYRDAIDFEQEYLEPESAYLVKVRVNREHPIYGRIYPFLENKPEITEESW</sequence>
<comment type="subcellular location">
    <subcellularLocation>
        <location evidence="6">Cytoplasm</location>
    </subcellularLocation>
    <text evidence="6">May associate with membranes.</text>
</comment>
<dbReference type="Pfam" id="PF16360">
    <property type="entry name" value="GTP-bdg_M"/>
    <property type="match status" value="1"/>
</dbReference>
<feature type="binding site" evidence="8">
    <location>
        <position position="215"/>
    </location>
    <ligand>
        <name>Mg(2+)</name>
        <dbReference type="ChEBI" id="CHEBI:18420"/>
    </ligand>
</feature>
<dbReference type="PANTHER" id="PTHR10229:SF0">
    <property type="entry name" value="GTP-BINDING PROTEIN 6-RELATED"/>
    <property type="match status" value="1"/>
</dbReference>
<dbReference type="SUPFAM" id="SSF52540">
    <property type="entry name" value="P-loop containing nucleoside triphosphate hydrolases"/>
    <property type="match status" value="1"/>
</dbReference>
<dbReference type="GO" id="GO:0005525">
    <property type="term" value="F:GTP binding"/>
    <property type="evidence" value="ECO:0007669"/>
    <property type="project" value="UniProtKB-UniRule"/>
</dbReference>
<evidence type="ECO:0000313" key="12">
    <source>
        <dbReference type="Proteomes" id="UP000717624"/>
    </source>
</evidence>
<comment type="caution">
    <text evidence="11">The sequence shown here is derived from an EMBL/GenBank/DDBJ whole genome shotgun (WGS) entry which is preliminary data.</text>
</comment>
<comment type="cofactor">
    <cofactor evidence="8">
        <name>Mg(2+)</name>
        <dbReference type="ChEBI" id="CHEBI:18420"/>
    </cofactor>
</comment>
<dbReference type="InterPro" id="IPR032305">
    <property type="entry name" value="GTP-bd_M"/>
</dbReference>
<dbReference type="Gene3D" id="3.40.50.11060">
    <property type="entry name" value="GTPase HflX, N-terminal domain"/>
    <property type="match status" value="1"/>
</dbReference>
<dbReference type="GO" id="GO:0043022">
    <property type="term" value="F:ribosome binding"/>
    <property type="evidence" value="ECO:0007669"/>
    <property type="project" value="TreeGrafter"/>
</dbReference>
<dbReference type="HAMAP" id="MF_00900">
    <property type="entry name" value="GTPase_HflX"/>
    <property type="match status" value="1"/>
</dbReference>
<dbReference type="AlphaFoldDB" id="A0A938Y3F3"/>
<feature type="coiled-coil region" evidence="9">
    <location>
        <begin position="161"/>
        <end position="195"/>
    </location>
</feature>
<dbReference type="PROSITE" id="PS51705">
    <property type="entry name" value="G_HFLX"/>
    <property type="match status" value="1"/>
</dbReference>
<keyword evidence="1 6" id="KW-0963">Cytoplasm</keyword>
<dbReference type="InterPro" id="IPR042108">
    <property type="entry name" value="GTPase_HflX_N_sf"/>
</dbReference>
<comment type="similarity">
    <text evidence="6">Belongs to the TRAFAC class OBG-HflX-like GTPase superfamily. HflX GTPase family.</text>
</comment>
<dbReference type="RefSeq" id="WP_204518261.1">
    <property type="nucleotide sequence ID" value="NZ_BAABIN010000002.1"/>
</dbReference>
<dbReference type="EMBL" id="JAFBEB010000006">
    <property type="protein sequence ID" value="MBM7590515.1"/>
    <property type="molecule type" value="Genomic_DNA"/>
</dbReference>
<evidence type="ECO:0000256" key="6">
    <source>
        <dbReference type="HAMAP-Rule" id="MF_00900"/>
    </source>
</evidence>
<dbReference type="InterPro" id="IPR025121">
    <property type="entry name" value="GTPase_HflX_N"/>
</dbReference>
<dbReference type="InterPro" id="IPR027417">
    <property type="entry name" value="P-loop_NTPase"/>
</dbReference>